<accession>A0A2A5CCF6</accession>
<gene>
    <name evidence="1" type="ORF">COA71_08390</name>
</gene>
<evidence type="ECO:0000313" key="1">
    <source>
        <dbReference type="EMBL" id="PCJ41564.1"/>
    </source>
</evidence>
<sequence length="172" mass="19394">MNVNINFLRKCLVIPFVILITQSTAFAEPLLIPGFLGIESSYIETPEADSNTTNAYFTIINLHNQPIRLLNTNSDFFGSAVFHAANGEELEYIEVLPRERVVMEPGGIYIQLNEITDSITAADSTHEVTLLVRRGREAMEFVEEYFDNSERELRGGGIPNEKEFLAHISVRD</sequence>
<dbReference type="SUPFAM" id="SSF110087">
    <property type="entry name" value="DR1885-like metal-binding protein"/>
    <property type="match status" value="1"/>
</dbReference>
<protein>
    <recommendedName>
        <fullName evidence="3">Copper chaperone PCu(A)C</fullName>
    </recommendedName>
</protein>
<name>A0A2A5CCF6_9GAMM</name>
<dbReference type="InterPro" id="IPR036182">
    <property type="entry name" value="PCuAC_sf"/>
</dbReference>
<dbReference type="EMBL" id="NVWI01000005">
    <property type="protein sequence ID" value="PCJ41564.1"/>
    <property type="molecule type" value="Genomic_DNA"/>
</dbReference>
<dbReference type="AlphaFoldDB" id="A0A2A5CCF6"/>
<evidence type="ECO:0008006" key="3">
    <source>
        <dbReference type="Google" id="ProtNLM"/>
    </source>
</evidence>
<dbReference type="Gene3D" id="2.60.40.1890">
    <property type="entry name" value="PCu(A)C copper chaperone"/>
    <property type="match status" value="1"/>
</dbReference>
<evidence type="ECO:0000313" key="2">
    <source>
        <dbReference type="Proteomes" id="UP000228987"/>
    </source>
</evidence>
<dbReference type="Proteomes" id="UP000228987">
    <property type="component" value="Unassembled WGS sequence"/>
</dbReference>
<reference evidence="2" key="1">
    <citation type="submission" date="2017-08" db="EMBL/GenBank/DDBJ databases">
        <title>A dynamic microbial community with high functional redundancy inhabits the cold, oxic subseafloor aquifer.</title>
        <authorList>
            <person name="Tully B.J."/>
            <person name="Wheat C.G."/>
            <person name="Glazer B.T."/>
            <person name="Huber J.A."/>
        </authorList>
    </citation>
    <scope>NUCLEOTIDE SEQUENCE [LARGE SCALE GENOMIC DNA]</scope>
</reference>
<comment type="caution">
    <text evidence="1">The sequence shown here is derived from an EMBL/GenBank/DDBJ whole genome shotgun (WGS) entry which is preliminary data.</text>
</comment>
<organism evidence="1 2">
    <name type="scientific">SAR86 cluster bacterium</name>
    <dbReference type="NCBI Taxonomy" id="2030880"/>
    <lineage>
        <taxon>Bacteria</taxon>
        <taxon>Pseudomonadati</taxon>
        <taxon>Pseudomonadota</taxon>
        <taxon>Gammaproteobacteria</taxon>
        <taxon>SAR86 cluster</taxon>
    </lineage>
</organism>
<proteinExistence type="predicted"/>